<keyword evidence="3" id="KW-1185">Reference proteome</keyword>
<accession>A0AAW0RSF3</accession>
<dbReference type="Proteomes" id="UP001397290">
    <property type="component" value="Unassembled WGS sequence"/>
</dbReference>
<feature type="compositionally biased region" description="Acidic residues" evidence="1">
    <location>
        <begin position="228"/>
        <end position="255"/>
    </location>
</feature>
<gene>
    <name evidence="2" type="ORF">G3M48_004807</name>
</gene>
<comment type="caution">
    <text evidence="2">The sequence shown here is derived from an EMBL/GenBank/DDBJ whole genome shotgun (WGS) entry which is preliminary data.</text>
</comment>
<dbReference type="AlphaFoldDB" id="A0AAW0RSF3"/>
<dbReference type="EMBL" id="JAAHCF010000313">
    <property type="protein sequence ID" value="KAK8145193.1"/>
    <property type="molecule type" value="Genomic_DNA"/>
</dbReference>
<feature type="compositionally biased region" description="Acidic residues" evidence="1">
    <location>
        <begin position="263"/>
        <end position="282"/>
    </location>
</feature>
<feature type="compositionally biased region" description="Acidic residues" evidence="1">
    <location>
        <begin position="290"/>
        <end position="304"/>
    </location>
</feature>
<protein>
    <submittedName>
        <fullName evidence="2">Uncharacterized protein</fullName>
    </submittedName>
</protein>
<feature type="region of interest" description="Disordered" evidence="1">
    <location>
        <begin position="228"/>
        <end position="310"/>
    </location>
</feature>
<evidence type="ECO:0000313" key="3">
    <source>
        <dbReference type="Proteomes" id="UP001397290"/>
    </source>
</evidence>
<proteinExistence type="predicted"/>
<organism evidence="2 3">
    <name type="scientific">Beauveria asiatica</name>
    <dbReference type="NCBI Taxonomy" id="1069075"/>
    <lineage>
        <taxon>Eukaryota</taxon>
        <taxon>Fungi</taxon>
        <taxon>Dikarya</taxon>
        <taxon>Ascomycota</taxon>
        <taxon>Pezizomycotina</taxon>
        <taxon>Sordariomycetes</taxon>
        <taxon>Hypocreomycetidae</taxon>
        <taxon>Hypocreales</taxon>
        <taxon>Cordycipitaceae</taxon>
        <taxon>Beauveria</taxon>
    </lineage>
</organism>
<evidence type="ECO:0000256" key="1">
    <source>
        <dbReference type="SAM" id="MobiDB-lite"/>
    </source>
</evidence>
<name>A0AAW0RSF3_9HYPO</name>
<reference evidence="2 3" key="1">
    <citation type="submission" date="2020-02" db="EMBL/GenBank/DDBJ databases">
        <title>Comparative genomics of the hypocrealean fungal genus Beauvera.</title>
        <authorList>
            <person name="Showalter D.N."/>
            <person name="Bushley K.E."/>
            <person name="Rehner S.A."/>
        </authorList>
    </citation>
    <scope>NUCLEOTIDE SEQUENCE [LARGE SCALE GENOMIC DNA]</scope>
    <source>
        <strain evidence="2 3">ARSEF4384</strain>
    </source>
</reference>
<sequence>MPPADTDPKTGRLKHDGRVTFGFLEDITTPDCDMTPSCRNYRFKNLKNVPWYAELTLKVNDVAVLLKNGLFWSEDNIDSTDNFFADDNNAPHPGSAWIYPLHRHGRYYKLIDTESAQWHGTLMVRAHTMSMLRQFRPRQLSLANVRFVSAKNRQGRAVYHFDSVESDRCFNAILDDTPLEGWWPWPKKEDMDANTMQGAMDDDLTQEDLDVELKQEDIDDDSMQEDIDAGSMQEDNDDTSNQEDTDNDSMQDDSDEATKQEDTDNDSMQEDTDNDSMQEDSDDATKQEDTDNDSTLEDTDDDLSDQQGPK</sequence>
<evidence type="ECO:0000313" key="2">
    <source>
        <dbReference type="EMBL" id="KAK8145193.1"/>
    </source>
</evidence>